<evidence type="ECO:0000256" key="3">
    <source>
        <dbReference type="ARBA" id="ARBA00022475"/>
    </source>
</evidence>
<reference evidence="9 10" key="1">
    <citation type="journal article" date="2011" name="Stand. Genomic Sci.">
        <title>Complete genome sequence of the thermophilic, hydrogen-oxidizing Bacillus tusciae type strain (T2) and reclassification in the new genus, Kyrpidia gen. nov. as Kyrpidia tusciae comb. nov. and emendation of the family Alicyclobacillaceae da Costa and Rainey, 2010.</title>
        <authorList>
            <person name="Klenk H.P."/>
            <person name="Lapidus A."/>
            <person name="Chertkov O."/>
            <person name="Copeland A."/>
            <person name="Del Rio T.G."/>
            <person name="Nolan M."/>
            <person name="Lucas S."/>
            <person name="Chen F."/>
            <person name="Tice H."/>
            <person name="Cheng J.F."/>
            <person name="Han C."/>
            <person name="Bruce D."/>
            <person name="Goodwin L."/>
            <person name="Pitluck S."/>
            <person name="Pati A."/>
            <person name="Ivanova N."/>
            <person name="Mavromatis K."/>
            <person name="Daum C."/>
            <person name="Chen A."/>
            <person name="Palaniappan K."/>
            <person name="Chang Y.J."/>
            <person name="Land M."/>
            <person name="Hauser L."/>
            <person name="Jeffries C.D."/>
            <person name="Detter J.C."/>
            <person name="Rohde M."/>
            <person name="Abt B."/>
            <person name="Pukall R."/>
            <person name="Goker M."/>
            <person name="Bristow J."/>
            <person name="Markowitz V."/>
            <person name="Hugenholtz P."/>
            <person name="Eisen J.A."/>
        </authorList>
    </citation>
    <scope>NUCLEOTIDE SEQUENCE [LARGE SCALE GENOMIC DNA]</scope>
    <source>
        <strain evidence="9 10">DSM 2912</strain>
    </source>
</reference>
<feature type="transmembrane region" description="Helical" evidence="7">
    <location>
        <begin position="247"/>
        <end position="269"/>
    </location>
</feature>
<proteinExistence type="predicted"/>
<feature type="domain" description="Major facilitator superfamily (MFS) profile" evidence="8">
    <location>
        <begin position="15"/>
        <end position="428"/>
    </location>
</feature>
<dbReference type="Gene3D" id="1.20.1250.20">
    <property type="entry name" value="MFS general substrate transporter like domains"/>
    <property type="match status" value="2"/>
</dbReference>
<evidence type="ECO:0000256" key="7">
    <source>
        <dbReference type="SAM" id="Phobius"/>
    </source>
</evidence>
<evidence type="ECO:0000313" key="9">
    <source>
        <dbReference type="EMBL" id="ADG07697.1"/>
    </source>
</evidence>
<dbReference type="PANTHER" id="PTHR43045:SF4">
    <property type="entry name" value="TRANSPORTER YDFJ-RELATED"/>
    <property type="match status" value="1"/>
</dbReference>
<dbReference type="PROSITE" id="PS50850">
    <property type="entry name" value="MFS"/>
    <property type="match status" value="1"/>
</dbReference>
<feature type="transmembrane region" description="Helical" evidence="7">
    <location>
        <begin position="115"/>
        <end position="132"/>
    </location>
</feature>
<dbReference type="GO" id="GO:0005886">
    <property type="term" value="C:plasma membrane"/>
    <property type="evidence" value="ECO:0007669"/>
    <property type="project" value="UniProtKB-SubCell"/>
</dbReference>
<feature type="transmembrane region" description="Helical" evidence="7">
    <location>
        <begin position="374"/>
        <end position="395"/>
    </location>
</feature>
<protein>
    <submittedName>
        <fullName evidence="9">Major facilitator superfamily MFS_1</fullName>
    </submittedName>
</protein>
<feature type="transmembrane region" description="Helical" evidence="7">
    <location>
        <begin position="407"/>
        <end position="424"/>
    </location>
</feature>
<evidence type="ECO:0000256" key="6">
    <source>
        <dbReference type="ARBA" id="ARBA00023136"/>
    </source>
</evidence>
<dbReference type="eggNOG" id="COG0477">
    <property type="taxonomic scope" value="Bacteria"/>
</dbReference>
<evidence type="ECO:0000256" key="1">
    <source>
        <dbReference type="ARBA" id="ARBA00004651"/>
    </source>
</evidence>
<accession>D5WWD2</accession>
<dbReference type="Pfam" id="PF07690">
    <property type="entry name" value="MFS_1"/>
    <property type="match status" value="1"/>
</dbReference>
<sequence length="435" mass="48217">MSSTERRLDPRGRQAIIGAFLGFFVDMFDVWLPVIVLGPAISYFVPNTLGASTLSVVNSVVFVVTLVARPIGALLFGHVADRFGRKRTAIISVTGFGITTLLMACLPGYQTWGLASLVLLIILRFIDGLFLAGEYTSASPLAMEYCPREKRGFYGALIMSGFPLSYIVINFLTFLMLQVAPLNGPDAPYIHWGWRIPFFVGAAISLLFVLYYKKFVPESELWERSERSINPLRTLFSAGNLKGFFQVWVMMNGFWLTSYMISAVIPGLLNKSLHLPQTTVTIVMLTSEVALFVAYLAAGMISQRIGRRTYLIWAGLVAAVVGGMLNYWLISTEWQGVWGIFILTILIEVIVGNIWGLATTYINERFRTNVRASGFGLGYSLAVVLPSFYAFYQIWLSRIVPAVYTELVLLIIGSILVVIGAALGPETKDVDFAQD</sequence>
<dbReference type="InterPro" id="IPR020846">
    <property type="entry name" value="MFS_dom"/>
</dbReference>
<dbReference type="SUPFAM" id="SSF103473">
    <property type="entry name" value="MFS general substrate transporter"/>
    <property type="match status" value="1"/>
</dbReference>
<feature type="transmembrane region" description="Helical" evidence="7">
    <location>
        <begin position="56"/>
        <end position="77"/>
    </location>
</feature>
<dbReference type="Proteomes" id="UP000002368">
    <property type="component" value="Chromosome"/>
</dbReference>
<comment type="subcellular location">
    <subcellularLocation>
        <location evidence="1">Cell membrane</location>
        <topology evidence="1">Multi-pass membrane protein</topology>
    </subcellularLocation>
</comment>
<dbReference type="RefSeq" id="WP_013076976.1">
    <property type="nucleotide sequence ID" value="NC_014098.1"/>
</dbReference>
<evidence type="ECO:0000256" key="4">
    <source>
        <dbReference type="ARBA" id="ARBA00022692"/>
    </source>
</evidence>
<name>D5WWD2_KYRT2</name>
<evidence type="ECO:0000256" key="2">
    <source>
        <dbReference type="ARBA" id="ARBA00022448"/>
    </source>
</evidence>
<keyword evidence="5 7" id="KW-1133">Transmembrane helix</keyword>
<feature type="transmembrane region" description="Helical" evidence="7">
    <location>
        <begin position="336"/>
        <end position="362"/>
    </location>
</feature>
<feature type="transmembrane region" description="Helical" evidence="7">
    <location>
        <begin position="89"/>
        <end position="109"/>
    </location>
</feature>
<dbReference type="AlphaFoldDB" id="D5WWD2"/>
<dbReference type="OrthoDB" id="9783227at2"/>
<evidence type="ECO:0000256" key="5">
    <source>
        <dbReference type="ARBA" id="ARBA00022989"/>
    </source>
</evidence>
<dbReference type="STRING" id="562970.Btus_3079"/>
<feature type="transmembrane region" description="Helical" evidence="7">
    <location>
        <begin position="275"/>
        <end position="298"/>
    </location>
</feature>
<feature type="transmembrane region" description="Helical" evidence="7">
    <location>
        <begin position="192"/>
        <end position="212"/>
    </location>
</feature>
<dbReference type="InterPro" id="IPR036259">
    <property type="entry name" value="MFS_trans_sf"/>
</dbReference>
<keyword evidence="2" id="KW-0813">Transport</keyword>
<feature type="transmembrane region" description="Helical" evidence="7">
    <location>
        <begin position="20"/>
        <end position="44"/>
    </location>
</feature>
<dbReference type="HOGENOM" id="CLU_001265_39_5_9"/>
<keyword evidence="3" id="KW-1003">Cell membrane</keyword>
<gene>
    <name evidence="9" type="ordered locus">Btus_3079</name>
</gene>
<dbReference type="GO" id="GO:0022857">
    <property type="term" value="F:transmembrane transporter activity"/>
    <property type="evidence" value="ECO:0007669"/>
    <property type="project" value="InterPro"/>
</dbReference>
<keyword evidence="4 7" id="KW-0812">Transmembrane</keyword>
<evidence type="ECO:0000313" key="10">
    <source>
        <dbReference type="Proteomes" id="UP000002368"/>
    </source>
</evidence>
<dbReference type="PANTHER" id="PTHR43045">
    <property type="entry name" value="SHIKIMATE TRANSPORTER"/>
    <property type="match status" value="1"/>
</dbReference>
<dbReference type="InterPro" id="IPR011701">
    <property type="entry name" value="MFS"/>
</dbReference>
<keyword evidence="10" id="KW-1185">Reference proteome</keyword>
<dbReference type="EMBL" id="CP002017">
    <property type="protein sequence ID" value="ADG07697.1"/>
    <property type="molecule type" value="Genomic_DNA"/>
</dbReference>
<keyword evidence="6 7" id="KW-0472">Membrane</keyword>
<dbReference type="KEGG" id="bts:Btus_3079"/>
<feature type="transmembrane region" description="Helical" evidence="7">
    <location>
        <begin position="153"/>
        <end position="180"/>
    </location>
</feature>
<evidence type="ECO:0000259" key="8">
    <source>
        <dbReference type="PROSITE" id="PS50850"/>
    </source>
</evidence>
<organism evidence="9 10">
    <name type="scientific">Kyrpidia tusciae (strain DSM 2912 / NBRC 15312 / T2)</name>
    <name type="common">Bacillus tusciae</name>
    <dbReference type="NCBI Taxonomy" id="562970"/>
    <lineage>
        <taxon>Bacteria</taxon>
        <taxon>Bacillati</taxon>
        <taxon>Bacillota</taxon>
        <taxon>Bacilli</taxon>
        <taxon>Bacillales</taxon>
        <taxon>Alicyclobacillaceae</taxon>
        <taxon>Kyrpidia</taxon>
    </lineage>
</organism>
<feature type="transmembrane region" description="Helical" evidence="7">
    <location>
        <begin position="310"/>
        <end position="330"/>
    </location>
</feature>